<name>A0A386ZJH6_9NOCA</name>
<dbReference type="KEGG" id="nyu:D7D52_32175"/>
<dbReference type="EMBL" id="CP032568">
    <property type="protein sequence ID" value="AYF77701.1"/>
    <property type="molecule type" value="Genomic_DNA"/>
</dbReference>
<dbReference type="AlphaFoldDB" id="A0A386ZJH6"/>
<reference evidence="1 2" key="1">
    <citation type="submission" date="2018-09" db="EMBL/GenBank/DDBJ databases">
        <title>Nocardia yunnanensis sp. nov., an actinomycete isolated from a soil sample.</title>
        <authorList>
            <person name="Zhang J."/>
        </authorList>
    </citation>
    <scope>NUCLEOTIDE SEQUENCE [LARGE SCALE GENOMIC DNA]</scope>
    <source>
        <strain evidence="1 2">CFHS0054</strain>
    </source>
</reference>
<evidence type="ECO:0000313" key="2">
    <source>
        <dbReference type="Proteomes" id="UP000267164"/>
    </source>
</evidence>
<sequence>MQGRSERESGANDWIPDFGLPRDAMAEMALGGPDMTLDDPSNASAPQDGALTVRVAARAEMLPMLRSVVETVLLTADFTLDVVSDMRVAIDEVATALVLAAGLGSEIVCDLHYDQRSVGVRMSGVTRTREVLREASLSRHLLDSLTDELVIEDAEGDDGLHAYQTVVHFARRRSGRAG</sequence>
<proteinExistence type="predicted"/>
<organism evidence="1 2">
    <name type="scientific">Nocardia yunnanensis</name>
    <dbReference type="NCBI Taxonomy" id="2382165"/>
    <lineage>
        <taxon>Bacteria</taxon>
        <taxon>Bacillati</taxon>
        <taxon>Actinomycetota</taxon>
        <taxon>Actinomycetes</taxon>
        <taxon>Mycobacteriales</taxon>
        <taxon>Nocardiaceae</taxon>
        <taxon>Nocardia</taxon>
    </lineage>
</organism>
<gene>
    <name evidence="1" type="ORF">D7D52_32175</name>
</gene>
<keyword evidence="2" id="KW-1185">Reference proteome</keyword>
<dbReference type="RefSeq" id="WP_120742425.1">
    <property type="nucleotide sequence ID" value="NZ_CP032568.1"/>
</dbReference>
<dbReference type="Proteomes" id="UP000267164">
    <property type="component" value="Chromosome"/>
</dbReference>
<accession>A0A386ZJH6</accession>
<protein>
    <submittedName>
        <fullName evidence="1">Anti-sigma factor</fullName>
    </submittedName>
</protein>
<dbReference type="OrthoDB" id="3694612at2"/>
<evidence type="ECO:0000313" key="1">
    <source>
        <dbReference type="EMBL" id="AYF77701.1"/>
    </source>
</evidence>